<dbReference type="OrthoDB" id="9794330at2"/>
<dbReference type="RefSeq" id="WP_092040201.1">
    <property type="nucleotide sequence ID" value="NZ_FOOK01000029.1"/>
</dbReference>
<sequence length="102" mass="11824">MAAQEQSVLSPETVEEVSRLFKALADPTRIRILYLLSRGECSVTRVAEMLDLSQSAVSHQLSLLRTLRLVKYRREGHTFYYSCDDDHVIHMLLQTIRHVQHD</sequence>
<evidence type="ECO:0000256" key="3">
    <source>
        <dbReference type="ARBA" id="ARBA00023163"/>
    </source>
</evidence>
<reference evidence="5 6" key="1">
    <citation type="submission" date="2016-10" db="EMBL/GenBank/DDBJ databases">
        <authorList>
            <person name="de Groot N.N."/>
        </authorList>
    </citation>
    <scope>NUCLEOTIDE SEQUENCE [LARGE SCALE GENOMIC DNA]</scope>
    <source>
        <strain evidence="5 6">DSM 44945</strain>
    </source>
</reference>
<dbReference type="EMBL" id="FOOK01000029">
    <property type="protein sequence ID" value="SFG37125.1"/>
    <property type="molecule type" value="Genomic_DNA"/>
</dbReference>
<dbReference type="InterPro" id="IPR036390">
    <property type="entry name" value="WH_DNA-bd_sf"/>
</dbReference>
<evidence type="ECO:0000259" key="4">
    <source>
        <dbReference type="PROSITE" id="PS50987"/>
    </source>
</evidence>
<dbReference type="SUPFAM" id="SSF46785">
    <property type="entry name" value="Winged helix' DNA-binding domain"/>
    <property type="match status" value="1"/>
</dbReference>
<dbReference type="PROSITE" id="PS50987">
    <property type="entry name" value="HTH_ARSR_2"/>
    <property type="match status" value="1"/>
</dbReference>
<evidence type="ECO:0000313" key="5">
    <source>
        <dbReference type="EMBL" id="SFG37125.1"/>
    </source>
</evidence>
<dbReference type="Pfam" id="PF01022">
    <property type="entry name" value="HTH_5"/>
    <property type="match status" value="1"/>
</dbReference>
<dbReference type="AlphaFoldDB" id="A0A1I2R8T8"/>
<dbReference type="PANTHER" id="PTHR43132">
    <property type="entry name" value="ARSENICAL RESISTANCE OPERON REPRESSOR ARSR-RELATED"/>
    <property type="match status" value="1"/>
</dbReference>
<dbReference type="InterPro" id="IPR011991">
    <property type="entry name" value="ArsR-like_HTH"/>
</dbReference>
<dbReference type="InterPro" id="IPR001845">
    <property type="entry name" value="HTH_ArsR_DNA-bd_dom"/>
</dbReference>
<dbReference type="PRINTS" id="PR00778">
    <property type="entry name" value="HTHARSR"/>
</dbReference>
<dbReference type="CDD" id="cd00090">
    <property type="entry name" value="HTH_ARSR"/>
    <property type="match status" value="1"/>
</dbReference>
<dbReference type="PANTHER" id="PTHR43132:SF6">
    <property type="entry name" value="HTH-TYPE TRANSCRIPTIONAL REPRESSOR CZRA"/>
    <property type="match status" value="1"/>
</dbReference>
<dbReference type="InterPro" id="IPR051011">
    <property type="entry name" value="Metal_resp_trans_reg"/>
</dbReference>
<keyword evidence="6" id="KW-1185">Reference proteome</keyword>
<keyword evidence="1" id="KW-0805">Transcription regulation</keyword>
<protein>
    <submittedName>
        <fullName evidence="5">Transcriptional regulator, ArsR family</fullName>
    </submittedName>
</protein>
<evidence type="ECO:0000256" key="2">
    <source>
        <dbReference type="ARBA" id="ARBA00023125"/>
    </source>
</evidence>
<dbReference type="GO" id="GO:0003700">
    <property type="term" value="F:DNA-binding transcription factor activity"/>
    <property type="evidence" value="ECO:0007669"/>
    <property type="project" value="InterPro"/>
</dbReference>
<gene>
    <name evidence="5" type="ORF">SAMN04488025_12916</name>
</gene>
<organism evidence="5 6">
    <name type="scientific">Planifilum fulgidum</name>
    <dbReference type="NCBI Taxonomy" id="201973"/>
    <lineage>
        <taxon>Bacteria</taxon>
        <taxon>Bacillati</taxon>
        <taxon>Bacillota</taxon>
        <taxon>Bacilli</taxon>
        <taxon>Bacillales</taxon>
        <taxon>Thermoactinomycetaceae</taxon>
        <taxon>Planifilum</taxon>
    </lineage>
</organism>
<dbReference type="NCBIfam" id="NF033788">
    <property type="entry name" value="HTH_metalloreg"/>
    <property type="match status" value="1"/>
</dbReference>
<dbReference type="Proteomes" id="UP000198661">
    <property type="component" value="Unassembled WGS sequence"/>
</dbReference>
<feature type="domain" description="HTH arsR-type" evidence="4">
    <location>
        <begin position="9"/>
        <end position="102"/>
    </location>
</feature>
<evidence type="ECO:0000256" key="1">
    <source>
        <dbReference type="ARBA" id="ARBA00023015"/>
    </source>
</evidence>
<accession>A0A1I2R8T8</accession>
<keyword evidence="2" id="KW-0238">DNA-binding</keyword>
<proteinExistence type="predicted"/>
<dbReference type="SMART" id="SM00418">
    <property type="entry name" value="HTH_ARSR"/>
    <property type="match status" value="1"/>
</dbReference>
<dbReference type="InterPro" id="IPR036388">
    <property type="entry name" value="WH-like_DNA-bd_sf"/>
</dbReference>
<dbReference type="STRING" id="201973.SAMN04488025_12916"/>
<name>A0A1I2R8T8_9BACL</name>
<evidence type="ECO:0000313" key="6">
    <source>
        <dbReference type="Proteomes" id="UP000198661"/>
    </source>
</evidence>
<keyword evidence="3" id="KW-0804">Transcription</keyword>
<dbReference type="Gene3D" id="1.10.10.10">
    <property type="entry name" value="Winged helix-like DNA-binding domain superfamily/Winged helix DNA-binding domain"/>
    <property type="match status" value="1"/>
</dbReference>
<dbReference type="GO" id="GO:0003677">
    <property type="term" value="F:DNA binding"/>
    <property type="evidence" value="ECO:0007669"/>
    <property type="project" value="UniProtKB-KW"/>
</dbReference>